<keyword evidence="2" id="KW-1185">Reference proteome</keyword>
<dbReference type="GeneTree" id="ENSGT00940000172001"/>
<sequence>MYENLSSTLVYQCHKYHNLKSSNSGILSKKHQAAVKELLQNQSILLSRPDKGAGWVLMDKCDYISKLETLLSDETKFQCLSKDRDQTKQTELKIINLLKDLKNRNLLPPTQFERLTPCGSQPPRLYGLPKVHKPNLPIRPVIDMSSSPYHAVAQWLVSVHNQPESRL</sequence>
<proteinExistence type="predicted"/>
<dbReference type="Ensembl" id="ENSOSIT00000027091.1">
    <property type="protein sequence ID" value="ENSOSIP00000025688.1"/>
    <property type="gene ID" value="ENSOSIG00000013470.1"/>
</dbReference>
<protein>
    <submittedName>
        <fullName evidence="1">Uncharacterized protein</fullName>
    </submittedName>
</protein>
<reference evidence="1" key="2">
    <citation type="submission" date="2025-09" db="UniProtKB">
        <authorList>
            <consortium name="Ensembl"/>
        </authorList>
    </citation>
    <scope>IDENTIFICATION</scope>
</reference>
<dbReference type="Proteomes" id="UP000694383">
    <property type="component" value="Unplaced"/>
</dbReference>
<dbReference type="AlphaFoldDB" id="A0A8C8DS70"/>
<name>A0A8C8DS70_9TELE</name>
<reference evidence="1" key="1">
    <citation type="submission" date="2025-08" db="UniProtKB">
        <authorList>
            <consortium name="Ensembl"/>
        </authorList>
    </citation>
    <scope>IDENTIFICATION</scope>
</reference>
<organism evidence="1 2">
    <name type="scientific">Oryzias sinensis</name>
    <name type="common">Chinese medaka</name>
    <dbReference type="NCBI Taxonomy" id="183150"/>
    <lineage>
        <taxon>Eukaryota</taxon>
        <taxon>Metazoa</taxon>
        <taxon>Chordata</taxon>
        <taxon>Craniata</taxon>
        <taxon>Vertebrata</taxon>
        <taxon>Euteleostomi</taxon>
        <taxon>Actinopterygii</taxon>
        <taxon>Neopterygii</taxon>
        <taxon>Teleostei</taxon>
        <taxon>Neoteleostei</taxon>
        <taxon>Acanthomorphata</taxon>
        <taxon>Ovalentaria</taxon>
        <taxon>Atherinomorphae</taxon>
        <taxon>Beloniformes</taxon>
        <taxon>Adrianichthyidae</taxon>
        <taxon>Oryziinae</taxon>
        <taxon>Oryzias</taxon>
    </lineage>
</organism>
<evidence type="ECO:0000313" key="1">
    <source>
        <dbReference type="Ensembl" id="ENSOSIP00000025688.1"/>
    </source>
</evidence>
<accession>A0A8C8DS70</accession>
<evidence type="ECO:0000313" key="2">
    <source>
        <dbReference type="Proteomes" id="UP000694383"/>
    </source>
</evidence>